<proteinExistence type="predicted"/>
<organism evidence="1 2">
    <name type="scientific">Pectobacterium actinidiae</name>
    <dbReference type="NCBI Taxonomy" id="1507808"/>
    <lineage>
        <taxon>Bacteria</taxon>
        <taxon>Pseudomonadati</taxon>
        <taxon>Pseudomonadota</taxon>
        <taxon>Gammaproteobacteria</taxon>
        <taxon>Enterobacterales</taxon>
        <taxon>Pectobacteriaceae</taxon>
        <taxon>Pectobacterium</taxon>
    </lineage>
</organism>
<name>A0ABW8G992_9GAMM</name>
<reference evidence="1 2" key="1">
    <citation type="submission" date="2024-10" db="EMBL/GenBank/DDBJ databases">
        <authorList>
            <person name="Lu C.-H."/>
        </authorList>
    </citation>
    <scope>NUCLEOTIDE SEQUENCE [LARGE SCALE GENOMIC DNA]</scope>
    <source>
        <strain evidence="1 2">22ZTDG03-2</strain>
    </source>
</reference>
<protein>
    <recommendedName>
        <fullName evidence="3">ANR family transcriptional regulator</fullName>
    </recommendedName>
</protein>
<dbReference type="Proteomes" id="UP001617689">
    <property type="component" value="Unassembled WGS sequence"/>
</dbReference>
<sequence>MKSLPPAVEVIMKINKEKLNEAREIAKQAVAQHCNTRWWLAMNHLKRAYGRISTAN</sequence>
<accession>A0ABW8G992</accession>
<dbReference type="EMBL" id="JBIXLL010000003">
    <property type="protein sequence ID" value="MFJ5429001.1"/>
    <property type="molecule type" value="Genomic_DNA"/>
</dbReference>
<evidence type="ECO:0008006" key="3">
    <source>
        <dbReference type="Google" id="ProtNLM"/>
    </source>
</evidence>
<evidence type="ECO:0000313" key="1">
    <source>
        <dbReference type="EMBL" id="MFJ5429001.1"/>
    </source>
</evidence>
<comment type="caution">
    <text evidence="1">The sequence shown here is derived from an EMBL/GenBank/DDBJ whole genome shotgun (WGS) entry which is preliminary data.</text>
</comment>
<dbReference type="RefSeq" id="WP_400395189.1">
    <property type="nucleotide sequence ID" value="NZ_JBIXLL010000003.1"/>
</dbReference>
<evidence type="ECO:0000313" key="2">
    <source>
        <dbReference type="Proteomes" id="UP001617689"/>
    </source>
</evidence>
<keyword evidence="2" id="KW-1185">Reference proteome</keyword>
<gene>
    <name evidence="1" type="ORF">ACIPUP_07525</name>
</gene>